<dbReference type="Gene3D" id="3.20.80.10">
    <property type="entry name" value="Regulatory factor, effector binding domain"/>
    <property type="match status" value="1"/>
</dbReference>
<evidence type="ECO:0000256" key="2">
    <source>
        <dbReference type="ARBA" id="ARBA00023125"/>
    </source>
</evidence>
<keyword evidence="1" id="KW-0805">Transcription regulation</keyword>
<evidence type="ECO:0000256" key="3">
    <source>
        <dbReference type="ARBA" id="ARBA00023163"/>
    </source>
</evidence>
<dbReference type="Proteomes" id="UP001276854">
    <property type="component" value="Unassembled WGS sequence"/>
</dbReference>
<dbReference type="SUPFAM" id="SSF46689">
    <property type="entry name" value="Homeodomain-like"/>
    <property type="match status" value="1"/>
</dbReference>
<protein>
    <submittedName>
        <fullName evidence="5">Helix-turn-helix domain-containing protein</fullName>
    </submittedName>
</protein>
<evidence type="ECO:0000313" key="6">
    <source>
        <dbReference type="Proteomes" id="UP001276854"/>
    </source>
</evidence>
<gene>
    <name evidence="5" type="ORF">RZO55_08065</name>
</gene>
<sequence length="304" mass="34550">MNSSKTFDDVIQYLEKSIFEGSEIDYNEISKIAMSPAALFQRIFIFVSGISIADYVRKRKLTLAGYDLKNSDITVLDVAIKYGFHSHSAFSRAFKEHHGITPSEAKSETAKLNNYLPINYLEMRFIGGKRIMADMKKIIYKETKERLMVGLGRETSFFEAGNVWKDFFEGDTIEKLGPLSDSTCCEDIDSNVGIGMMYNFKDMNNFEFIIGDFMNAGTEIPEGLTAKYVHAGLTARIQIEGSNVAEILESAYLLITEAIEKTGKQIDHEHFYWCEVYTNERYCEPLNRGEKVIIDYILPVIANS</sequence>
<dbReference type="EMBL" id="JAWONS010000123">
    <property type="protein sequence ID" value="MDW2797528.1"/>
    <property type="molecule type" value="Genomic_DNA"/>
</dbReference>
<organism evidence="5 6">
    <name type="scientific">Clostridium boliviensis</name>
    <dbReference type="NCBI Taxonomy" id="318465"/>
    <lineage>
        <taxon>Bacteria</taxon>
        <taxon>Bacillati</taxon>
        <taxon>Bacillota</taxon>
        <taxon>Clostridia</taxon>
        <taxon>Eubacteriales</taxon>
        <taxon>Clostridiaceae</taxon>
        <taxon>Clostridium</taxon>
    </lineage>
</organism>
<dbReference type="InterPro" id="IPR011256">
    <property type="entry name" value="Reg_factor_effector_dom_sf"/>
</dbReference>
<keyword evidence="6" id="KW-1185">Reference proteome</keyword>
<dbReference type="PANTHER" id="PTHR47504">
    <property type="entry name" value="RIGHT ORIGIN-BINDING PROTEIN"/>
    <property type="match status" value="1"/>
</dbReference>
<proteinExistence type="predicted"/>
<dbReference type="RefSeq" id="WP_318063783.1">
    <property type="nucleotide sequence ID" value="NZ_JAWONS010000123.1"/>
</dbReference>
<comment type="caution">
    <text evidence="5">The sequence shown here is derived from an EMBL/GenBank/DDBJ whole genome shotgun (WGS) entry which is preliminary data.</text>
</comment>
<keyword evidence="2" id="KW-0238">DNA-binding</keyword>
<keyword evidence="3" id="KW-0804">Transcription</keyword>
<dbReference type="InterPro" id="IPR009057">
    <property type="entry name" value="Homeodomain-like_sf"/>
</dbReference>
<dbReference type="Gene3D" id="1.10.10.60">
    <property type="entry name" value="Homeodomain-like"/>
    <property type="match status" value="1"/>
</dbReference>
<dbReference type="InterPro" id="IPR018060">
    <property type="entry name" value="HTH_AraC"/>
</dbReference>
<accession>A0ABU4GIU1</accession>
<dbReference type="Pfam" id="PF12833">
    <property type="entry name" value="HTH_18"/>
    <property type="match status" value="1"/>
</dbReference>
<dbReference type="InterPro" id="IPR020449">
    <property type="entry name" value="Tscrpt_reg_AraC-type_HTH"/>
</dbReference>
<dbReference type="PROSITE" id="PS01124">
    <property type="entry name" value="HTH_ARAC_FAMILY_2"/>
    <property type="match status" value="1"/>
</dbReference>
<evidence type="ECO:0000313" key="5">
    <source>
        <dbReference type="EMBL" id="MDW2797528.1"/>
    </source>
</evidence>
<dbReference type="PANTHER" id="PTHR47504:SF5">
    <property type="entry name" value="RIGHT ORIGIN-BINDING PROTEIN"/>
    <property type="match status" value="1"/>
</dbReference>
<name>A0ABU4GIU1_9CLOT</name>
<dbReference type="PRINTS" id="PR00032">
    <property type="entry name" value="HTHARAC"/>
</dbReference>
<feature type="domain" description="HTH araC/xylS-type" evidence="4">
    <location>
        <begin position="8"/>
        <end position="108"/>
    </location>
</feature>
<dbReference type="SMART" id="SM00342">
    <property type="entry name" value="HTH_ARAC"/>
    <property type="match status" value="1"/>
</dbReference>
<reference evidence="5 6" key="1">
    <citation type="submission" date="2023-10" db="EMBL/GenBank/DDBJ databases">
        <title>A novel Glycoside Hydrolase 43-Like Enzyme from Clostrdium boliviensis is an Endo-xylanase, and a Candidate for Xylooligosaccharides Production from Different Xylan Substrates.</title>
        <authorList>
            <person name="Alvarez M.T."/>
            <person name="Rocabado-Villegas L.R."/>
            <person name="Salas-Veizaga D.M."/>
            <person name="Linares-Pasten J.A."/>
            <person name="Gudmundsdottir E.E."/>
            <person name="Hreggvidsson G.O."/>
            <person name="Adlercreutz P."/>
            <person name="Nordberg Karlsson E."/>
        </authorList>
    </citation>
    <scope>NUCLEOTIDE SEQUENCE [LARGE SCALE GENOMIC DNA]</scope>
    <source>
        <strain evidence="5 6">E-1</strain>
    </source>
</reference>
<dbReference type="InterPro" id="IPR050959">
    <property type="entry name" value="MarA-like"/>
</dbReference>
<evidence type="ECO:0000256" key="1">
    <source>
        <dbReference type="ARBA" id="ARBA00023015"/>
    </source>
</evidence>
<evidence type="ECO:0000259" key="4">
    <source>
        <dbReference type="PROSITE" id="PS01124"/>
    </source>
</evidence>